<dbReference type="SUPFAM" id="SSF53474">
    <property type="entry name" value="alpha/beta-Hydrolases"/>
    <property type="match status" value="1"/>
</dbReference>
<comment type="caution">
    <text evidence="1">The sequence shown here is derived from an EMBL/GenBank/DDBJ whole genome shotgun (WGS) entry which is preliminary data.</text>
</comment>
<evidence type="ECO:0000313" key="1">
    <source>
        <dbReference type="EMBL" id="TGL60156.1"/>
    </source>
</evidence>
<proteinExistence type="predicted"/>
<dbReference type="RefSeq" id="WP_135623082.1">
    <property type="nucleotide sequence ID" value="NZ_RQGD01000022.1"/>
</dbReference>
<dbReference type="Proteomes" id="UP000297693">
    <property type="component" value="Unassembled WGS sequence"/>
</dbReference>
<dbReference type="EMBL" id="RQGD01000022">
    <property type="protein sequence ID" value="TGL60156.1"/>
    <property type="molecule type" value="Genomic_DNA"/>
</dbReference>
<evidence type="ECO:0000313" key="2">
    <source>
        <dbReference type="Proteomes" id="UP000297693"/>
    </source>
</evidence>
<name>A0A4R9K3Z3_9LEPT</name>
<dbReference type="AlphaFoldDB" id="A0A4R9K3Z3"/>
<keyword evidence="2" id="KW-1185">Reference proteome</keyword>
<dbReference type="Gene3D" id="3.40.50.1820">
    <property type="entry name" value="alpha/beta hydrolase"/>
    <property type="match status" value="1"/>
</dbReference>
<dbReference type="InterPro" id="IPR029058">
    <property type="entry name" value="AB_hydrolase_fold"/>
</dbReference>
<reference evidence="1" key="1">
    <citation type="journal article" date="2019" name="PLoS Negl. Trop. Dis.">
        <title>Revisiting the worldwide diversity of Leptospira species in the environment.</title>
        <authorList>
            <person name="Vincent A.T."/>
            <person name="Schiettekatte O."/>
            <person name="Bourhy P."/>
            <person name="Veyrier F.J."/>
            <person name="Picardeau M."/>
        </authorList>
    </citation>
    <scope>NUCLEOTIDE SEQUENCE [LARGE SCALE GENOMIC DNA]</scope>
    <source>
        <strain evidence="1">201702476</strain>
    </source>
</reference>
<sequence>MSSIDRSNFYIPTKWQMIAEAYGIIEAGNLLVQIPSLMKAKKGQGERIIVLPGFATDDIFTFPMRKFLENIGYKPEGWGLGSNHGDVPVLLDLMNTKVREIFRETQEKIILIGWSLGGYLARECARDNQDIIEKVITLGSPIIGGPKYTSIADVYSKQHGINIDQLEKEIDERFQTPLEIPVFSIYSKKDNVVSWEACIDHYSPKATNQEIDSTHIGLIFNADAYDLIAKFLHL</sequence>
<protein>
    <recommendedName>
        <fullName evidence="3">Alpha/beta hydrolase</fullName>
    </recommendedName>
</protein>
<evidence type="ECO:0008006" key="3">
    <source>
        <dbReference type="Google" id="ProtNLM"/>
    </source>
</evidence>
<gene>
    <name evidence="1" type="ORF">EHQ58_06545</name>
</gene>
<dbReference type="OrthoDB" id="345573at2"/>
<organism evidence="1 2">
    <name type="scientific">Leptospira ognonensis</name>
    <dbReference type="NCBI Taxonomy" id="2484945"/>
    <lineage>
        <taxon>Bacteria</taxon>
        <taxon>Pseudomonadati</taxon>
        <taxon>Spirochaetota</taxon>
        <taxon>Spirochaetia</taxon>
        <taxon>Leptospirales</taxon>
        <taxon>Leptospiraceae</taxon>
        <taxon>Leptospira</taxon>
    </lineage>
</organism>
<accession>A0A4R9K3Z3</accession>